<sequence>MANTSTLAPRGGGNTSAPGRRRHTSHKRARGSGLPPRAIPYVLLIPGILVILGLLLYPMIQMVIMSFQSISLRVIRGVAEPEWVGLENYTKLLDNDIFWSSLRNTIVFAAVTVALTLILGTAVGALLNRLSKRMSTFVIIGIMSAWAVPPVAQGTIWRWLFDAEAGIINWALNLLPDGLSTLLFGRADWTGQPWLNDAWSVYVVLILTVVWASFPFVAVSVLAGLRGIPAELYEAARVDGATPWRTFRKITFPLLKPVFAVLTILSIIWDFKVLSQLYVLLNGPTNREAFNLSLFSFAEAFKAPPKMGTGAAIAVVLTIILLIVTAFYTRQMVKQEDLT</sequence>
<keyword evidence="3" id="KW-1003">Cell membrane</keyword>
<reference evidence="10 11" key="1">
    <citation type="submission" date="2019-01" db="EMBL/GenBank/DDBJ databases">
        <title>Sequencing the genomes of 1000 actinobacteria strains.</title>
        <authorList>
            <person name="Klenk H.-P."/>
        </authorList>
    </citation>
    <scope>NUCLEOTIDE SEQUENCE [LARGE SCALE GENOMIC DNA]</scope>
    <source>
        <strain evidence="10 11">DSM 43925</strain>
    </source>
</reference>
<accession>A0A438LXH9</accession>
<dbReference type="RefSeq" id="WP_127930783.1">
    <property type="nucleotide sequence ID" value="NZ_SAUN01000001.1"/>
</dbReference>
<dbReference type="Pfam" id="PF00528">
    <property type="entry name" value="BPD_transp_1"/>
    <property type="match status" value="1"/>
</dbReference>
<keyword evidence="5 7" id="KW-1133">Transmembrane helix</keyword>
<evidence type="ECO:0000256" key="6">
    <source>
        <dbReference type="ARBA" id="ARBA00023136"/>
    </source>
</evidence>
<dbReference type="GO" id="GO:0005886">
    <property type="term" value="C:plasma membrane"/>
    <property type="evidence" value="ECO:0007669"/>
    <property type="project" value="UniProtKB-SubCell"/>
</dbReference>
<keyword evidence="2 7" id="KW-0813">Transport</keyword>
<dbReference type="InterPro" id="IPR035906">
    <property type="entry name" value="MetI-like_sf"/>
</dbReference>
<feature type="transmembrane region" description="Helical" evidence="7">
    <location>
        <begin position="199"/>
        <end position="225"/>
    </location>
</feature>
<dbReference type="InterPro" id="IPR050809">
    <property type="entry name" value="UgpAE/MalFG_permease"/>
</dbReference>
<comment type="similarity">
    <text evidence="7">Belongs to the binding-protein-dependent transport system permease family.</text>
</comment>
<feature type="transmembrane region" description="Helical" evidence="7">
    <location>
        <begin position="311"/>
        <end position="329"/>
    </location>
</feature>
<evidence type="ECO:0000256" key="8">
    <source>
        <dbReference type="SAM" id="MobiDB-lite"/>
    </source>
</evidence>
<proteinExistence type="inferred from homology"/>
<comment type="caution">
    <text evidence="10">The sequence shown here is derived from an EMBL/GenBank/DDBJ whole genome shotgun (WGS) entry which is preliminary data.</text>
</comment>
<name>A0A438LXH9_9ACTN</name>
<protein>
    <submittedName>
        <fullName evidence="10">N,N'-diacetylchitobiose transport system permease protein</fullName>
    </submittedName>
</protein>
<evidence type="ECO:0000313" key="10">
    <source>
        <dbReference type="EMBL" id="RVX38103.1"/>
    </source>
</evidence>
<dbReference type="OrthoDB" id="4319190at2"/>
<dbReference type="InterPro" id="IPR000515">
    <property type="entry name" value="MetI-like"/>
</dbReference>
<organism evidence="10 11">
    <name type="scientific">Nonomuraea polychroma</name>
    <dbReference type="NCBI Taxonomy" id="46176"/>
    <lineage>
        <taxon>Bacteria</taxon>
        <taxon>Bacillati</taxon>
        <taxon>Actinomycetota</taxon>
        <taxon>Actinomycetes</taxon>
        <taxon>Streptosporangiales</taxon>
        <taxon>Streptosporangiaceae</taxon>
        <taxon>Nonomuraea</taxon>
    </lineage>
</organism>
<evidence type="ECO:0000256" key="2">
    <source>
        <dbReference type="ARBA" id="ARBA00022448"/>
    </source>
</evidence>
<dbReference type="AlphaFoldDB" id="A0A438LXH9"/>
<feature type="compositionally biased region" description="Basic residues" evidence="8">
    <location>
        <begin position="19"/>
        <end position="30"/>
    </location>
</feature>
<evidence type="ECO:0000313" key="11">
    <source>
        <dbReference type="Proteomes" id="UP000284824"/>
    </source>
</evidence>
<feature type="transmembrane region" description="Helical" evidence="7">
    <location>
        <begin position="134"/>
        <end position="152"/>
    </location>
</feature>
<evidence type="ECO:0000256" key="5">
    <source>
        <dbReference type="ARBA" id="ARBA00022989"/>
    </source>
</evidence>
<feature type="transmembrane region" description="Helical" evidence="7">
    <location>
        <begin position="254"/>
        <end position="271"/>
    </location>
</feature>
<dbReference type="GO" id="GO:0055085">
    <property type="term" value="P:transmembrane transport"/>
    <property type="evidence" value="ECO:0007669"/>
    <property type="project" value="InterPro"/>
</dbReference>
<evidence type="ECO:0000256" key="1">
    <source>
        <dbReference type="ARBA" id="ARBA00004651"/>
    </source>
</evidence>
<evidence type="ECO:0000256" key="7">
    <source>
        <dbReference type="RuleBase" id="RU363032"/>
    </source>
</evidence>
<dbReference type="PROSITE" id="PS50928">
    <property type="entry name" value="ABC_TM1"/>
    <property type="match status" value="1"/>
</dbReference>
<feature type="transmembrane region" description="Helical" evidence="7">
    <location>
        <begin position="106"/>
        <end position="127"/>
    </location>
</feature>
<keyword evidence="11" id="KW-1185">Reference proteome</keyword>
<evidence type="ECO:0000256" key="3">
    <source>
        <dbReference type="ARBA" id="ARBA00022475"/>
    </source>
</evidence>
<evidence type="ECO:0000256" key="4">
    <source>
        <dbReference type="ARBA" id="ARBA00022692"/>
    </source>
</evidence>
<dbReference type="PANTHER" id="PTHR43227:SF8">
    <property type="entry name" value="DIACETYLCHITOBIOSE UPTAKE SYSTEM PERMEASE PROTEIN DASB"/>
    <property type="match status" value="1"/>
</dbReference>
<feature type="domain" description="ABC transmembrane type-1" evidence="9">
    <location>
        <begin position="102"/>
        <end position="328"/>
    </location>
</feature>
<keyword evidence="4 7" id="KW-0812">Transmembrane</keyword>
<dbReference type="CDD" id="cd06261">
    <property type="entry name" value="TM_PBP2"/>
    <property type="match status" value="1"/>
</dbReference>
<feature type="region of interest" description="Disordered" evidence="8">
    <location>
        <begin position="1"/>
        <end position="32"/>
    </location>
</feature>
<dbReference type="SUPFAM" id="SSF161098">
    <property type="entry name" value="MetI-like"/>
    <property type="match status" value="1"/>
</dbReference>
<gene>
    <name evidence="10" type="ORF">EDD27_0394</name>
</gene>
<dbReference type="EMBL" id="SAUN01000001">
    <property type="protein sequence ID" value="RVX38103.1"/>
    <property type="molecule type" value="Genomic_DNA"/>
</dbReference>
<dbReference type="Gene3D" id="1.10.3720.10">
    <property type="entry name" value="MetI-like"/>
    <property type="match status" value="1"/>
</dbReference>
<evidence type="ECO:0000259" key="9">
    <source>
        <dbReference type="PROSITE" id="PS50928"/>
    </source>
</evidence>
<keyword evidence="6 7" id="KW-0472">Membrane</keyword>
<comment type="subcellular location">
    <subcellularLocation>
        <location evidence="1 7">Cell membrane</location>
        <topology evidence="1 7">Multi-pass membrane protein</topology>
    </subcellularLocation>
</comment>
<dbReference type="Proteomes" id="UP000284824">
    <property type="component" value="Unassembled WGS sequence"/>
</dbReference>
<feature type="transmembrane region" description="Helical" evidence="7">
    <location>
        <begin position="38"/>
        <end position="60"/>
    </location>
</feature>
<dbReference type="PANTHER" id="PTHR43227">
    <property type="entry name" value="BLL4140 PROTEIN"/>
    <property type="match status" value="1"/>
</dbReference>